<evidence type="ECO:0000313" key="2">
    <source>
        <dbReference type="Proteomes" id="UP001472677"/>
    </source>
</evidence>
<name>A0ABR2DEA8_9ROSI</name>
<sequence length="98" mass="11089">MLPRILARGSSELPYRVQHVEHDRLKLKMGCLYLWSYYSGLRSSSIGAKVITNSSWSCNFLIYCSILILLTANRLIRSIHGSVCFVPSPSLMIQSLNL</sequence>
<proteinExistence type="predicted"/>
<reference evidence="1 2" key="1">
    <citation type="journal article" date="2024" name="G3 (Bethesda)">
        <title>Genome assembly of Hibiscus sabdariffa L. provides insights into metabolisms of medicinal natural products.</title>
        <authorList>
            <person name="Kim T."/>
        </authorList>
    </citation>
    <scope>NUCLEOTIDE SEQUENCE [LARGE SCALE GENOMIC DNA]</scope>
    <source>
        <strain evidence="1">TK-2024</strain>
        <tissue evidence="1">Old leaves</tissue>
    </source>
</reference>
<comment type="caution">
    <text evidence="1">The sequence shown here is derived from an EMBL/GenBank/DDBJ whole genome shotgun (WGS) entry which is preliminary data.</text>
</comment>
<keyword evidence="2" id="KW-1185">Reference proteome</keyword>
<dbReference type="Proteomes" id="UP001472677">
    <property type="component" value="Unassembled WGS sequence"/>
</dbReference>
<protein>
    <submittedName>
        <fullName evidence="1">Uncharacterized protein</fullName>
    </submittedName>
</protein>
<dbReference type="EMBL" id="JBBPBM010000029">
    <property type="protein sequence ID" value="KAK8536039.1"/>
    <property type="molecule type" value="Genomic_DNA"/>
</dbReference>
<evidence type="ECO:0000313" key="1">
    <source>
        <dbReference type="EMBL" id="KAK8536039.1"/>
    </source>
</evidence>
<gene>
    <name evidence="1" type="ORF">V6N12_012701</name>
</gene>
<accession>A0ABR2DEA8</accession>
<organism evidence="1 2">
    <name type="scientific">Hibiscus sabdariffa</name>
    <name type="common">roselle</name>
    <dbReference type="NCBI Taxonomy" id="183260"/>
    <lineage>
        <taxon>Eukaryota</taxon>
        <taxon>Viridiplantae</taxon>
        <taxon>Streptophyta</taxon>
        <taxon>Embryophyta</taxon>
        <taxon>Tracheophyta</taxon>
        <taxon>Spermatophyta</taxon>
        <taxon>Magnoliopsida</taxon>
        <taxon>eudicotyledons</taxon>
        <taxon>Gunneridae</taxon>
        <taxon>Pentapetalae</taxon>
        <taxon>rosids</taxon>
        <taxon>malvids</taxon>
        <taxon>Malvales</taxon>
        <taxon>Malvaceae</taxon>
        <taxon>Malvoideae</taxon>
        <taxon>Hibiscus</taxon>
    </lineage>
</organism>